<feature type="domain" description="RES" evidence="1">
    <location>
        <begin position="83"/>
        <end position="279"/>
    </location>
</feature>
<accession>X1FEC1</accession>
<organism evidence="2">
    <name type="scientific">marine sediment metagenome</name>
    <dbReference type="NCBI Taxonomy" id="412755"/>
    <lineage>
        <taxon>unclassified sequences</taxon>
        <taxon>metagenomes</taxon>
        <taxon>ecological metagenomes</taxon>
    </lineage>
</organism>
<dbReference type="Pfam" id="PF08808">
    <property type="entry name" value="RES"/>
    <property type="match status" value="1"/>
</dbReference>
<dbReference type="AlphaFoldDB" id="X1FEC1"/>
<dbReference type="InterPro" id="IPR014914">
    <property type="entry name" value="RES_dom"/>
</dbReference>
<proteinExistence type="predicted"/>
<comment type="caution">
    <text evidence="2">The sequence shown here is derived from an EMBL/GenBank/DDBJ whole genome shotgun (WGS) entry which is preliminary data.</text>
</comment>
<reference evidence="2" key="1">
    <citation type="journal article" date="2014" name="Front. Microbiol.">
        <title>High frequency of phylogenetically diverse reductive dehalogenase-homologous genes in deep subseafloor sedimentary metagenomes.</title>
        <authorList>
            <person name="Kawai M."/>
            <person name="Futagami T."/>
            <person name="Toyoda A."/>
            <person name="Takaki Y."/>
            <person name="Nishi S."/>
            <person name="Hori S."/>
            <person name="Arai W."/>
            <person name="Tsubouchi T."/>
            <person name="Morono Y."/>
            <person name="Uchiyama I."/>
            <person name="Ito T."/>
            <person name="Fujiyama A."/>
            <person name="Inagaki F."/>
            <person name="Takami H."/>
        </authorList>
    </citation>
    <scope>NUCLEOTIDE SEQUENCE</scope>
    <source>
        <strain evidence="2">Expedition CK06-06</strain>
    </source>
</reference>
<evidence type="ECO:0000259" key="1">
    <source>
        <dbReference type="Pfam" id="PF08808"/>
    </source>
</evidence>
<dbReference type="EMBL" id="BARU01001338">
    <property type="protein sequence ID" value="GAH30885.1"/>
    <property type="molecule type" value="Genomic_DNA"/>
</dbReference>
<gene>
    <name evidence="2" type="ORF">S03H2_03582</name>
</gene>
<protein>
    <recommendedName>
        <fullName evidence="1">RES domain-containing protein</fullName>
    </recommendedName>
</protein>
<evidence type="ECO:0000313" key="2">
    <source>
        <dbReference type="EMBL" id="GAH30885.1"/>
    </source>
</evidence>
<sequence length="311" mass="35062">MPRSRGSRKGTSKGSTQQPPSIKILLDAFSVDDIRAWAAFQDKILRFHWDYYSNLAFQRSKVVDQIKSTLLEAAEGPFVFSTWQRVVRHKYSLEPLSVEGSLVDPGGRFNIGEINPTQFPPFPALYIASDKKTALQEMLCQKIKTGQEQQALEFALASPTSIASVSLSGSIDSYINLRNPEKLQSFVDYIKGFTIPDHLIKTSKEIGSPSPQLIQNVTKLLDSLLDTNWRSWPMQLDVPHTCQIFGQIVAETGIEGILYPSKFNERDCLAIFPQNFEEDGSYVQLDDEAPAETRVDRLDAQSWAKIQRMKV</sequence>
<name>X1FEC1_9ZZZZ</name>